<proteinExistence type="predicted"/>
<comment type="caution">
    <text evidence="1">The sequence shown here is derived from an EMBL/GenBank/DDBJ whole genome shotgun (WGS) entry which is preliminary data.</text>
</comment>
<dbReference type="Proteomes" id="UP001283361">
    <property type="component" value="Unassembled WGS sequence"/>
</dbReference>
<name>A0AAE1D6Q5_9GAST</name>
<keyword evidence="2" id="KW-1185">Reference proteome</keyword>
<dbReference type="AlphaFoldDB" id="A0AAE1D6Q5"/>
<gene>
    <name evidence="1" type="ORF">RRG08_023523</name>
</gene>
<organism evidence="1 2">
    <name type="scientific">Elysia crispata</name>
    <name type="common">lettuce slug</name>
    <dbReference type="NCBI Taxonomy" id="231223"/>
    <lineage>
        <taxon>Eukaryota</taxon>
        <taxon>Metazoa</taxon>
        <taxon>Spiralia</taxon>
        <taxon>Lophotrochozoa</taxon>
        <taxon>Mollusca</taxon>
        <taxon>Gastropoda</taxon>
        <taxon>Heterobranchia</taxon>
        <taxon>Euthyneura</taxon>
        <taxon>Panpulmonata</taxon>
        <taxon>Sacoglossa</taxon>
        <taxon>Placobranchoidea</taxon>
        <taxon>Plakobranchidae</taxon>
        <taxon>Elysia</taxon>
    </lineage>
</organism>
<sequence>MHHTEIVYLIRLSSLTLTDTRSVATIIFWVTLPGHIPGVLRQRHTDVNLSAGSGTAVTSHWRLAWRRLGEGEQNANSCWRTPEPVSPIAATQTKPLVQAADIRPVSQSTETGAKTVNSSCNTDTGTVIESLWIISPGYLTVDPVWVHQGIKVDETKRTHRLFALASAQ</sequence>
<dbReference type="EMBL" id="JAWDGP010005130">
    <property type="protein sequence ID" value="KAK3759406.1"/>
    <property type="molecule type" value="Genomic_DNA"/>
</dbReference>
<accession>A0AAE1D6Q5</accession>
<protein>
    <submittedName>
        <fullName evidence="1">Uncharacterized protein</fullName>
    </submittedName>
</protein>
<evidence type="ECO:0000313" key="1">
    <source>
        <dbReference type="EMBL" id="KAK3759406.1"/>
    </source>
</evidence>
<evidence type="ECO:0000313" key="2">
    <source>
        <dbReference type="Proteomes" id="UP001283361"/>
    </source>
</evidence>
<reference evidence="1" key="1">
    <citation type="journal article" date="2023" name="G3 (Bethesda)">
        <title>A reference genome for the long-term kleptoplast-retaining sea slug Elysia crispata morphotype clarki.</title>
        <authorList>
            <person name="Eastman K.E."/>
            <person name="Pendleton A.L."/>
            <person name="Shaikh M.A."/>
            <person name="Suttiyut T."/>
            <person name="Ogas R."/>
            <person name="Tomko P."/>
            <person name="Gavelis G."/>
            <person name="Widhalm J.R."/>
            <person name="Wisecaver J.H."/>
        </authorList>
    </citation>
    <scope>NUCLEOTIDE SEQUENCE</scope>
    <source>
        <strain evidence="1">ECLA1</strain>
    </source>
</reference>